<dbReference type="EMBL" id="MN738808">
    <property type="protein sequence ID" value="QHS84469.1"/>
    <property type="molecule type" value="Genomic_DNA"/>
</dbReference>
<proteinExistence type="predicted"/>
<keyword evidence="1" id="KW-1133">Transmembrane helix</keyword>
<organism evidence="2">
    <name type="scientific">viral metagenome</name>
    <dbReference type="NCBI Taxonomy" id="1070528"/>
    <lineage>
        <taxon>unclassified sequences</taxon>
        <taxon>metagenomes</taxon>
        <taxon>organismal metagenomes</taxon>
    </lineage>
</organism>
<dbReference type="AlphaFoldDB" id="A0A6C0AWZ3"/>
<name>A0A6C0AWZ3_9ZZZZ</name>
<protein>
    <submittedName>
        <fullName evidence="2">Uncharacterized protein</fullName>
    </submittedName>
</protein>
<sequence length="103" mass="12362">MDFIKPSLTENTTKYYIRKSLTEVRQFKDKYITIFVNILLLLILIGAISGFLLFKYKGKLTPQEKVIKEREKKQYLFKKLQEYSYEKQKNSQNLITNLPMIYP</sequence>
<evidence type="ECO:0000313" key="2">
    <source>
        <dbReference type="EMBL" id="QHS84469.1"/>
    </source>
</evidence>
<evidence type="ECO:0000256" key="1">
    <source>
        <dbReference type="SAM" id="Phobius"/>
    </source>
</evidence>
<accession>A0A6C0AWZ3</accession>
<keyword evidence="1" id="KW-0472">Membrane</keyword>
<reference evidence="2" key="1">
    <citation type="journal article" date="2020" name="Nature">
        <title>Giant virus diversity and host interactions through global metagenomics.</title>
        <authorList>
            <person name="Schulz F."/>
            <person name="Roux S."/>
            <person name="Paez-Espino D."/>
            <person name="Jungbluth S."/>
            <person name="Walsh D.A."/>
            <person name="Denef V.J."/>
            <person name="McMahon K.D."/>
            <person name="Konstantinidis K.T."/>
            <person name="Eloe-Fadrosh E.A."/>
            <person name="Kyrpides N.C."/>
            <person name="Woyke T."/>
        </authorList>
    </citation>
    <scope>NUCLEOTIDE SEQUENCE</scope>
    <source>
        <strain evidence="2">GVMAG-S-ERX556022-25</strain>
    </source>
</reference>
<feature type="transmembrane region" description="Helical" evidence="1">
    <location>
        <begin position="31"/>
        <end position="54"/>
    </location>
</feature>
<keyword evidence="1" id="KW-0812">Transmembrane</keyword>